<dbReference type="Proteomes" id="UP000092659">
    <property type="component" value="Chromosome"/>
</dbReference>
<dbReference type="PROSITE" id="PS00070">
    <property type="entry name" value="ALDEHYDE_DEHYDR_CYS"/>
    <property type="match status" value="1"/>
</dbReference>
<dbReference type="InterPro" id="IPR016163">
    <property type="entry name" value="Ald_DH_C"/>
</dbReference>
<evidence type="ECO:0000313" key="7">
    <source>
        <dbReference type="EMBL" id="ANP53340.1"/>
    </source>
</evidence>
<dbReference type="EMBL" id="JAGGLP010000026">
    <property type="protein sequence ID" value="MBP2055025.1"/>
    <property type="molecule type" value="Genomic_DNA"/>
</dbReference>
<evidence type="ECO:0000259" key="6">
    <source>
        <dbReference type="Pfam" id="PF00171"/>
    </source>
</evidence>
<dbReference type="AlphaFoldDB" id="A0A1B1B3F4"/>
<dbReference type="PANTHER" id="PTHR42986:SF1">
    <property type="entry name" value="BENZALDEHYDE DEHYDROGENASE YFMT"/>
    <property type="match status" value="1"/>
</dbReference>
<proteinExistence type="inferred from homology"/>
<dbReference type="InterPro" id="IPR029510">
    <property type="entry name" value="Ald_DH_CS_GLU"/>
</dbReference>
<dbReference type="PANTHER" id="PTHR42986">
    <property type="entry name" value="BENZALDEHYDE DEHYDROGENASE YFMT"/>
    <property type="match status" value="1"/>
</dbReference>
<dbReference type="InterPro" id="IPR015590">
    <property type="entry name" value="Aldehyde_DH_dom"/>
</dbReference>
<dbReference type="InterPro" id="IPR016160">
    <property type="entry name" value="Ald_DH_CS_CYS"/>
</dbReference>
<comment type="similarity">
    <text evidence="1 5">Belongs to the aldehyde dehydrogenase family.</text>
</comment>
<evidence type="ECO:0000256" key="2">
    <source>
        <dbReference type="ARBA" id="ARBA00023002"/>
    </source>
</evidence>
<dbReference type="SUPFAM" id="SSF53720">
    <property type="entry name" value="ALDH-like"/>
    <property type="match status" value="1"/>
</dbReference>
<evidence type="ECO:0000256" key="5">
    <source>
        <dbReference type="RuleBase" id="RU003345"/>
    </source>
</evidence>
<dbReference type="CDD" id="cd07152">
    <property type="entry name" value="ALDH_BenzADH"/>
    <property type="match status" value="1"/>
</dbReference>
<organism evidence="7 9">
    <name type="scientific">Streptomyces griseochromogenes</name>
    <dbReference type="NCBI Taxonomy" id="68214"/>
    <lineage>
        <taxon>Bacteria</taxon>
        <taxon>Bacillati</taxon>
        <taxon>Actinomycetota</taxon>
        <taxon>Actinomycetes</taxon>
        <taxon>Kitasatosporales</taxon>
        <taxon>Streptomycetaceae</taxon>
        <taxon>Streptomyces</taxon>
    </lineage>
</organism>
<dbReference type="Gene3D" id="3.40.309.10">
    <property type="entry name" value="Aldehyde Dehydrogenase, Chain A, domain 2"/>
    <property type="match status" value="1"/>
</dbReference>
<feature type="active site" evidence="4">
    <location>
        <position position="254"/>
    </location>
</feature>
<dbReference type="OrthoDB" id="6882680at2"/>
<evidence type="ECO:0000256" key="1">
    <source>
        <dbReference type="ARBA" id="ARBA00009986"/>
    </source>
</evidence>
<evidence type="ECO:0000313" key="8">
    <source>
        <dbReference type="EMBL" id="MBP2055025.1"/>
    </source>
</evidence>
<dbReference type="GO" id="GO:0018479">
    <property type="term" value="F:benzaldehyde dehydrogenase (NAD+) activity"/>
    <property type="evidence" value="ECO:0007669"/>
    <property type="project" value="UniProtKB-EC"/>
</dbReference>
<reference evidence="8 10" key="2">
    <citation type="submission" date="2021-03" db="EMBL/GenBank/DDBJ databases">
        <title>Genomic Encyclopedia of Type Strains, Phase IV (KMG-IV): sequencing the most valuable type-strain genomes for metagenomic binning, comparative biology and taxonomic classification.</title>
        <authorList>
            <person name="Goeker M."/>
        </authorList>
    </citation>
    <scope>NUCLEOTIDE SEQUENCE [LARGE SCALE GENOMIC DNA]</scope>
    <source>
        <strain evidence="8 10">DSM 40499</strain>
    </source>
</reference>
<gene>
    <name evidence="7" type="ORF">AVL59_30815</name>
    <name evidence="8" type="ORF">J2Z21_008038</name>
</gene>
<name>A0A1B1B3F4_9ACTN</name>
<evidence type="ECO:0000256" key="4">
    <source>
        <dbReference type="PROSITE-ProRule" id="PRU10007"/>
    </source>
</evidence>
<feature type="domain" description="Aldehyde dehydrogenase" evidence="6">
    <location>
        <begin position="20"/>
        <end position="476"/>
    </location>
</feature>
<reference evidence="7 9" key="1">
    <citation type="submission" date="2016-06" db="EMBL/GenBank/DDBJ databases">
        <title>Complete genome sequence of Streptomyces griseochromogenes ATCC 14511, the Blasticidin S producer.</title>
        <authorList>
            <person name="Wu L."/>
        </authorList>
    </citation>
    <scope>NUCLEOTIDE SEQUENCE [LARGE SCALE GENOMIC DNA]</scope>
    <source>
        <strain evidence="7 9">ATCC 14511</strain>
    </source>
</reference>
<accession>A0A1B1B3F4</accession>
<dbReference type="Proteomes" id="UP001519309">
    <property type="component" value="Unassembled WGS sequence"/>
</dbReference>
<evidence type="ECO:0000256" key="3">
    <source>
        <dbReference type="ARBA" id="ARBA00023027"/>
    </source>
</evidence>
<evidence type="ECO:0000313" key="10">
    <source>
        <dbReference type="Proteomes" id="UP001519309"/>
    </source>
</evidence>
<dbReference type="STRING" id="68214.AVL59_30815"/>
<evidence type="ECO:0000313" key="9">
    <source>
        <dbReference type="Proteomes" id="UP000092659"/>
    </source>
</evidence>
<protein>
    <submittedName>
        <fullName evidence="7 8">Benzaldehyde dehydrogenase</fullName>
        <ecNumber evidence="8">1.2.1.28</ecNumber>
    </submittedName>
</protein>
<dbReference type="Gene3D" id="3.40.605.10">
    <property type="entry name" value="Aldehyde Dehydrogenase, Chain A, domain 1"/>
    <property type="match status" value="1"/>
</dbReference>
<dbReference type="RefSeq" id="WP_067310973.1">
    <property type="nucleotide sequence ID" value="NZ_CP016279.1"/>
</dbReference>
<keyword evidence="10" id="KW-1185">Reference proteome</keyword>
<dbReference type="EMBL" id="CP016279">
    <property type="protein sequence ID" value="ANP53340.1"/>
    <property type="molecule type" value="Genomic_DNA"/>
</dbReference>
<dbReference type="EC" id="1.2.1.28" evidence="8"/>
<dbReference type="Pfam" id="PF00171">
    <property type="entry name" value="Aldedh"/>
    <property type="match status" value="1"/>
</dbReference>
<dbReference type="PROSITE" id="PS00687">
    <property type="entry name" value="ALDEHYDE_DEHYDR_GLU"/>
    <property type="match status" value="1"/>
</dbReference>
<keyword evidence="2 5" id="KW-0560">Oxidoreductase</keyword>
<sequence length="488" mass="51050">MNSTILDDAPWQGRLFTGSWCDAHGGVNTVLEPATGAPLATVGAAGIEDLTHSVEQARDAQRSWAAAPYSVRAAVLRRAGELWQQHSQETARWLIREAGATRAKAAYEVQGAAAECFEASSLPSLPLGEVIPSERAWMSMTRRVPVGVVAVIAPFNAPLKLAIRSVAPALALGNAVVLKPDPRTAVSGGVTIARIFEEAGLPAGVLHVLPGGGDIGSALVDHPAVRAVSFTGSTAAGRAVGQIAARRFIHTHLELGGNNALIVLEDADLDRAVGAAMQGTFFHQGQVCMASGRHLVHESIYEEFVQLLAERTAQLTVGDPTVEDVALGPIIDERQRDKIHALVTSSVNAGATLKTGGSFEGLFYRPAVLADSGPGIPAYDSEVFGPVAAVARFSTLDEAAHLAAASEYGLSLGILTSDVAAGLALAERIPTGTAHINDQTINDEANAPFGGMFDSGTATRFGGAQANIEAYTETRWMTVRQEIPGYAM</sequence>
<dbReference type="InterPro" id="IPR016162">
    <property type="entry name" value="Ald_DH_N"/>
</dbReference>
<keyword evidence="3" id="KW-0520">NAD</keyword>
<dbReference type="InterPro" id="IPR016161">
    <property type="entry name" value="Ald_DH/histidinol_DH"/>
</dbReference>
<dbReference type="KEGG" id="sgs:AVL59_30815"/>